<dbReference type="InterPro" id="IPR009579">
    <property type="entry name" value="DUF1192"/>
</dbReference>
<keyword evidence="3" id="KW-1185">Reference proteome</keyword>
<name>A0A2U2BQP9_9PROT</name>
<dbReference type="RefSeq" id="WP_109253828.1">
    <property type="nucleotide sequence ID" value="NZ_QEXV01000007.1"/>
</dbReference>
<dbReference type="Pfam" id="PF06698">
    <property type="entry name" value="DUF1192"/>
    <property type="match status" value="1"/>
</dbReference>
<protein>
    <submittedName>
        <fullName evidence="2">DUF1192 domain-containing protein</fullName>
    </submittedName>
</protein>
<evidence type="ECO:0000256" key="1">
    <source>
        <dbReference type="SAM" id="MobiDB-lite"/>
    </source>
</evidence>
<sequence>MFHDDPPREKPGAVTPGEDLGAMSVEDLREREALLQAELERTAAMIKHKEAGRAAADAVFKH</sequence>
<comment type="caution">
    <text evidence="2">The sequence shown here is derived from an EMBL/GenBank/DDBJ whole genome shotgun (WGS) entry which is preliminary data.</text>
</comment>
<reference evidence="3" key="1">
    <citation type="submission" date="2018-05" db="EMBL/GenBank/DDBJ databases">
        <authorList>
            <person name="Liu B.-T."/>
        </authorList>
    </citation>
    <scope>NUCLEOTIDE SEQUENCE [LARGE SCALE GENOMIC DNA]</scope>
    <source>
        <strain evidence="3">WD6-1</strain>
    </source>
</reference>
<organism evidence="2 3">
    <name type="scientific">Marinicauda salina</name>
    <dbReference type="NCBI Taxonomy" id="2135793"/>
    <lineage>
        <taxon>Bacteria</taxon>
        <taxon>Pseudomonadati</taxon>
        <taxon>Pseudomonadota</taxon>
        <taxon>Alphaproteobacteria</taxon>
        <taxon>Maricaulales</taxon>
        <taxon>Maricaulaceae</taxon>
        <taxon>Marinicauda</taxon>
    </lineage>
</organism>
<accession>A0A2U2BQP9</accession>
<evidence type="ECO:0000313" key="2">
    <source>
        <dbReference type="EMBL" id="PWE16326.1"/>
    </source>
</evidence>
<feature type="compositionally biased region" description="Basic and acidic residues" evidence="1">
    <location>
        <begin position="1"/>
        <end position="11"/>
    </location>
</feature>
<proteinExistence type="predicted"/>
<feature type="region of interest" description="Disordered" evidence="1">
    <location>
        <begin position="1"/>
        <end position="21"/>
    </location>
</feature>
<dbReference type="Proteomes" id="UP000245168">
    <property type="component" value="Unassembled WGS sequence"/>
</dbReference>
<gene>
    <name evidence="2" type="ORF">DDZ18_12945</name>
</gene>
<dbReference type="EMBL" id="QEXV01000007">
    <property type="protein sequence ID" value="PWE16326.1"/>
    <property type="molecule type" value="Genomic_DNA"/>
</dbReference>
<evidence type="ECO:0000313" key="3">
    <source>
        <dbReference type="Proteomes" id="UP000245168"/>
    </source>
</evidence>
<dbReference type="AlphaFoldDB" id="A0A2U2BQP9"/>